<name>A0A077X1M1_9FUNG</name>
<dbReference type="PANTHER" id="PTHR34286:SF1">
    <property type="entry name" value="TRANSMEMBRANE PROTEIN"/>
    <property type="match status" value="1"/>
</dbReference>
<sequence length="87" mass="9870">MVRSSCLPIDAVGGVSRFPYPKEVWSPAGGWWAQPKAWKSNTLIAGFGLAVTVAAVWKVSAEKEQRYQQPTRWIPSMMWAKQYKDQQ</sequence>
<dbReference type="OrthoDB" id="2100988at2759"/>
<dbReference type="EMBL" id="LK023368">
    <property type="protein sequence ID" value="CDS13108.1"/>
    <property type="molecule type" value="Genomic_DNA"/>
</dbReference>
<gene>
    <name evidence="1" type="ORF">LRAMOSA05291</name>
</gene>
<protein>
    <submittedName>
        <fullName evidence="1">Uncharacterized protein</fullName>
    </submittedName>
</protein>
<dbReference type="PANTHER" id="PTHR34286">
    <property type="entry name" value="TRANSMEMBRANE PROTEIN"/>
    <property type="match status" value="1"/>
</dbReference>
<organism evidence="1">
    <name type="scientific">Lichtheimia ramosa</name>
    <dbReference type="NCBI Taxonomy" id="688394"/>
    <lineage>
        <taxon>Eukaryota</taxon>
        <taxon>Fungi</taxon>
        <taxon>Fungi incertae sedis</taxon>
        <taxon>Mucoromycota</taxon>
        <taxon>Mucoromycotina</taxon>
        <taxon>Mucoromycetes</taxon>
        <taxon>Mucorales</taxon>
        <taxon>Lichtheimiaceae</taxon>
        <taxon>Lichtheimia</taxon>
    </lineage>
</organism>
<dbReference type="AlphaFoldDB" id="A0A077X1M1"/>
<accession>A0A077X1M1</accession>
<evidence type="ECO:0000313" key="1">
    <source>
        <dbReference type="EMBL" id="CDS13108.1"/>
    </source>
</evidence>
<proteinExistence type="predicted"/>
<reference evidence="1" key="1">
    <citation type="journal article" date="2014" name="Genome Announc.">
        <title>De novo whole-genome sequence and genome annotation of Lichtheimia ramosa.</title>
        <authorList>
            <person name="Linde J."/>
            <person name="Schwartze V."/>
            <person name="Binder U."/>
            <person name="Lass-Florl C."/>
            <person name="Voigt K."/>
            <person name="Horn F."/>
        </authorList>
    </citation>
    <scope>NUCLEOTIDE SEQUENCE</scope>
    <source>
        <strain evidence="1">JMRC FSU:6197</strain>
    </source>
</reference>